<proteinExistence type="predicted"/>
<sequence>MTNNIEAFYNMCKSWIIDTRVNNEVEIDRSVDSLSPIAKDKGLKKEDIDNIKNKLKSEMAITLRLGDCIEGDHKYKKWFLSKKADLDMKYWNRYKKYLQRDKHFGVNVVNGIDDVLDKLTDLLGDPTLEDGFSRRGLVVGDVQSGKTSNYIGLMCKAADAGYNVIVLLTGTIERLRQQTQLRVDEGFTGRESAIEIKGLRKSSVIGAGKYTNPCGRKIRPVVLTSTESDFNAAIAKSVNLSFDSLKDPILVVVKKHVSPLKHLNNWIRAHNQHGNDKIDKSLLLIDDESDNASVNTNKEDEDPTAINAEMRDLLNKFKKSSYVGFTATPFANIFIQPETDDDMFKEDLFPKDYIYSLDAPSNYIGARDIFNENGEYRNMLVEIDEIEIENYIPKRHKSNFTINDIPTDLKDAIYVFLLANVIRDLRNHKNTHRSMLVNVSRFTDVQNQLYDIVNSLVKNVQDSVRLNSKLRLDEAIKDRHIAYLKYTFEKFYSDTEFNWEQIQNSLHKSIAPVSVAVVNKDHKGELDYENNPNGMRVIAIGGLSLSRGLTLEGLIVSYFYRNSKMYDTLMQMGRWFGYRNGYEDLCKIWMTEESISWYEHISLATDELREEIKRYQDSALTPQDFGLRVRSDINSLIVTARNKMRSSSIVEKTISLSGDFVETPQLYSDKENNEYNKKQVDILVEKLLSENSQLYEMKKSWGFYDVNKNKILEFLESCKIPALGLYDIKELKEFIEACDTSDLDYWDIAFVSGDSKKKFEIGNKQINMPLRSFSLKNNNNIIQINGKNNRLGGRADTTYGLLKKQIDEVEVAVKKYRPGNTIPNQKDYLKYTKRKPLLLIYPIALKNYKGQETEESEQVKKNLENTPVIGISVNIPKLDSEISKKARYQVNKTYLDKLYEEFNDYDNEEED</sequence>
<dbReference type="RefSeq" id="WP_156530557.1">
    <property type="nucleotide sequence ID" value="NZ_CACRUE010000006.1"/>
</dbReference>
<organism evidence="2">
    <name type="scientific">Intestinibacter bartlettii</name>
    <dbReference type="NCBI Taxonomy" id="261299"/>
    <lineage>
        <taxon>Bacteria</taxon>
        <taxon>Bacillati</taxon>
        <taxon>Bacillota</taxon>
        <taxon>Clostridia</taxon>
        <taxon>Peptostreptococcales</taxon>
        <taxon>Peptostreptococcaceae</taxon>
        <taxon>Intestinibacter</taxon>
    </lineage>
</organism>
<feature type="domain" description="Putative endonuclease Z1" evidence="1">
    <location>
        <begin position="409"/>
        <end position="634"/>
    </location>
</feature>
<reference evidence="2" key="1">
    <citation type="submission" date="2019-11" db="EMBL/GenBank/DDBJ databases">
        <authorList>
            <person name="Feng L."/>
        </authorList>
    </citation>
    <scope>NUCLEOTIDE SEQUENCE</scope>
    <source>
        <strain evidence="2">IbartlettiiLFYP30</strain>
    </source>
</reference>
<evidence type="ECO:0000259" key="1">
    <source>
        <dbReference type="Pfam" id="PF10593"/>
    </source>
</evidence>
<dbReference type="Pfam" id="PF10593">
    <property type="entry name" value="Z1"/>
    <property type="match status" value="1"/>
</dbReference>
<accession>A0A6N2YQ13</accession>
<dbReference type="EMBL" id="CACRUE010000006">
    <property type="protein sequence ID" value="VYT67710.1"/>
    <property type="molecule type" value="Genomic_DNA"/>
</dbReference>
<dbReference type="InterPro" id="IPR018310">
    <property type="entry name" value="Put_endonuclease_Z1-dom"/>
</dbReference>
<protein>
    <submittedName>
        <fullName evidence="2">Z1 domain protein</fullName>
    </submittedName>
</protein>
<evidence type="ECO:0000313" key="2">
    <source>
        <dbReference type="EMBL" id="VYT67710.1"/>
    </source>
</evidence>
<gene>
    <name evidence="2" type="ORF">IBLFYP30_00891</name>
</gene>
<dbReference type="Gene3D" id="3.40.50.300">
    <property type="entry name" value="P-loop containing nucleotide triphosphate hydrolases"/>
    <property type="match status" value="1"/>
</dbReference>
<dbReference type="InterPro" id="IPR027417">
    <property type="entry name" value="P-loop_NTPase"/>
</dbReference>
<dbReference type="AlphaFoldDB" id="A0A6N2YQ13"/>
<name>A0A6N2YQ13_9FIRM</name>
<dbReference type="SUPFAM" id="SSF52540">
    <property type="entry name" value="P-loop containing nucleoside triphosphate hydrolases"/>
    <property type="match status" value="1"/>
</dbReference>